<proteinExistence type="predicted"/>
<dbReference type="PANTHER" id="PTHR12935:SF0">
    <property type="entry name" value="GAMMA-GLUTAMYLCYCLOTRANSFERASE"/>
    <property type="match status" value="1"/>
</dbReference>
<dbReference type="InterPro" id="IPR017939">
    <property type="entry name" value="G-Glutamylcylcotransferase"/>
</dbReference>
<evidence type="ECO:0000256" key="4">
    <source>
        <dbReference type="PIRSR" id="PIRSR617939-2"/>
    </source>
</evidence>
<gene>
    <name evidence="6" type="ORF">ALEPTO_LOCUS10529</name>
</gene>
<dbReference type="AlphaFoldDB" id="A0A9N9HE88"/>
<evidence type="ECO:0000313" key="6">
    <source>
        <dbReference type="EMBL" id="CAG8668696.1"/>
    </source>
</evidence>
<dbReference type="EMBL" id="CAJVPS010012049">
    <property type="protein sequence ID" value="CAG8668696.1"/>
    <property type="molecule type" value="Genomic_DNA"/>
</dbReference>
<feature type="active site" description="Proton acceptor" evidence="3">
    <location>
        <position position="191"/>
    </location>
</feature>
<keyword evidence="7" id="KW-1185">Reference proteome</keyword>
<comment type="caution">
    <text evidence="6">The sequence shown here is derived from an EMBL/GenBank/DDBJ whole genome shotgun (WGS) entry which is preliminary data.</text>
</comment>
<feature type="binding site" evidence="4">
    <location>
        <begin position="73"/>
        <end position="78"/>
    </location>
    <ligand>
        <name>substrate</name>
    </ligand>
</feature>
<dbReference type="Proteomes" id="UP000789508">
    <property type="component" value="Unassembled WGS sequence"/>
</dbReference>
<feature type="binding site" evidence="4">
    <location>
        <position position="240"/>
    </location>
    <ligand>
        <name>substrate</name>
    </ligand>
</feature>
<organism evidence="6 7">
    <name type="scientific">Ambispora leptoticha</name>
    <dbReference type="NCBI Taxonomy" id="144679"/>
    <lineage>
        <taxon>Eukaryota</taxon>
        <taxon>Fungi</taxon>
        <taxon>Fungi incertae sedis</taxon>
        <taxon>Mucoromycota</taxon>
        <taxon>Glomeromycotina</taxon>
        <taxon>Glomeromycetes</taxon>
        <taxon>Archaeosporales</taxon>
        <taxon>Ambisporaceae</taxon>
        <taxon>Ambispora</taxon>
    </lineage>
</organism>
<dbReference type="EC" id="4.3.2.9" evidence="1"/>
<name>A0A9N9HE88_9GLOM</name>
<sequence>MESTTETTHLLTATTQTFTSNNEENDTSNIIYIYDNGKQREVYGLNENKNYIIQVRPEKDEEKNEDEKNYLWYLAYGSNMSTKTLTGFRGIKPKLSRACHVPNYFLSFDLRGTPYVEPCTGNILHFSPPTPTDGSHPIITREYAWEVHRRCNTGMPFEWDEKNPMDSLPPVLQGILYKITKEQYQKILMTEGVWGWDDIPTGYKELEVECVTYDGEKIVAKTLISKPGSISRDLQASERYLNILKEGAREHNMNYNYQTYLARKIAPYKITTTRKKIGKRVPRWVAVYALQLFKSMYIMHDRYFEPYFGSGNNNLDEFV</sequence>
<dbReference type="GO" id="GO:0003839">
    <property type="term" value="F:gamma-glutamylcyclotransferase activity"/>
    <property type="evidence" value="ECO:0007669"/>
    <property type="project" value="UniProtKB-EC"/>
</dbReference>
<evidence type="ECO:0000256" key="2">
    <source>
        <dbReference type="ARBA" id="ARBA00023239"/>
    </source>
</evidence>
<evidence type="ECO:0000313" key="7">
    <source>
        <dbReference type="Proteomes" id="UP000789508"/>
    </source>
</evidence>
<evidence type="ECO:0000256" key="1">
    <source>
        <dbReference type="ARBA" id="ARBA00012346"/>
    </source>
</evidence>
<dbReference type="Gene3D" id="3.10.490.10">
    <property type="entry name" value="Gamma-glutamyl cyclotransferase-like"/>
    <property type="match status" value="1"/>
</dbReference>
<evidence type="ECO:0000256" key="5">
    <source>
        <dbReference type="SAM" id="MobiDB-lite"/>
    </source>
</evidence>
<protein>
    <recommendedName>
        <fullName evidence="1">gamma-glutamylcyclotransferase</fullName>
        <ecNumber evidence="1">4.3.2.9</ecNumber>
    </recommendedName>
</protein>
<keyword evidence="2" id="KW-0456">Lyase</keyword>
<evidence type="ECO:0000256" key="3">
    <source>
        <dbReference type="PIRSR" id="PIRSR617939-1"/>
    </source>
</evidence>
<feature type="region of interest" description="Disordered" evidence="5">
    <location>
        <begin position="1"/>
        <end position="22"/>
    </location>
</feature>
<reference evidence="6" key="1">
    <citation type="submission" date="2021-06" db="EMBL/GenBank/DDBJ databases">
        <authorList>
            <person name="Kallberg Y."/>
            <person name="Tangrot J."/>
            <person name="Rosling A."/>
        </authorList>
    </citation>
    <scope>NUCLEOTIDE SEQUENCE</scope>
    <source>
        <strain evidence="6">FL130A</strain>
    </source>
</reference>
<dbReference type="OrthoDB" id="2017317at2759"/>
<dbReference type="PANTHER" id="PTHR12935">
    <property type="entry name" value="GAMMA-GLUTAMYLCYCLOTRANSFERASE"/>
    <property type="match status" value="1"/>
</dbReference>
<feature type="compositionally biased region" description="Low complexity" evidence="5">
    <location>
        <begin position="1"/>
        <end position="19"/>
    </location>
</feature>
<accession>A0A9N9HE88</accession>